<accession>A0A392RTX2</accession>
<proteinExistence type="predicted"/>
<dbReference type="EMBL" id="LXQA010269071">
    <property type="protein sequence ID" value="MCI39587.1"/>
    <property type="molecule type" value="Genomic_DNA"/>
</dbReference>
<sequence>MTSDVRLQVGFMKPNLHMKIGNRNKMMVVGIPVCIKQEIPFSNFPAKITHLNTVLSLVTP</sequence>
<dbReference type="AlphaFoldDB" id="A0A392RTX2"/>
<protein>
    <submittedName>
        <fullName evidence="1">Uncharacterized protein</fullName>
    </submittedName>
</protein>
<feature type="non-terminal residue" evidence="1">
    <location>
        <position position="60"/>
    </location>
</feature>
<organism evidence="1 2">
    <name type="scientific">Trifolium medium</name>
    <dbReference type="NCBI Taxonomy" id="97028"/>
    <lineage>
        <taxon>Eukaryota</taxon>
        <taxon>Viridiplantae</taxon>
        <taxon>Streptophyta</taxon>
        <taxon>Embryophyta</taxon>
        <taxon>Tracheophyta</taxon>
        <taxon>Spermatophyta</taxon>
        <taxon>Magnoliopsida</taxon>
        <taxon>eudicotyledons</taxon>
        <taxon>Gunneridae</taxon>
        <taxon>Pentapetalae</taxon>
        <taxon>rosids</taxon>
        <taxon>fabids</taxon>
        <taxon>Fabales</taxon>
        <taxon>Fabaceae</taxon>
        <taxon>Papilionoideae</taxon>
        <taxon>50 kb inversion clade</taxon>
        <taxon>NPAAA clade</taxon>
        <taxon>Hologalegina</taxon>
        <taxon>IRL clade</taxon>
        <taxon>Trifolieae</taxon>
        <taxon>Trifolium</taxon>
    </lineage>
</organism>
<evidence type="ECO:0000313" key="2">
    <source>
        <dbReference type="Proteomes" id="UP000265520"/>
    </source>
</evidence>
<dbReference type="Proteomes" id="UP000265520">
    <property type="component" value="Unassembled WGS sequence"/>
</dbReference>
<comment type="caution">
    <text evidence="1">The sequence shown here is derived from an EMBL/GenBank/DDBJ whole genome shotgun (WGS) entry which is preliminary data.</text>
</comment>
<evidence type="ECO:0000313" key="1">
    <source>
        <dbReference type="EMBL" id="MCI39587.1"/>
    </source>
</evidence>
<name>A0A392RTX2_9FABA</name>
<reference evidence="1 2" key="1">
    <citation type="journal article" date="2018" name="Front. Plant Sci.">
        <title>Red Clover (Trifolium pratense) and Zigzag Clover (T. medium) - A Picture of Genomic Similarities and Differences.</title>
        <authorList>
            <person name="Dluhosova J."/>
            <person name="Istvanek J."/>
            <person name="Nedelnik J."/>
            <person name="Repkova J."/>
        </authorList>
    </citation>
    <scope>NUCLEOTIDE SEQUENCE [LARGE SCALE GENOMIC DNA]</scope>
    <source>
        <strain evidence="2">cv. 10/8</strain>
        <tissue evidence="1">Leaf</tissue>
    </source>
</reference>
<keyword evidence="2" id="KW-1185">Reference proteome</keyword>